<dbReference type="FunFam" id="3.30.830.10:FF:000009">
    <property type="entry name" value="Presequence protease, mitochondrial"/>
    <property type="match status" value="1"/>
</dbReference>
<dbReference type="SMART" id="SM01264">
    <property type="entry name" value="M16C_associated"/>
    <property type="match status" value="1"/>
</dbReference>
<dbReference type="OrthoDB" id="10250783at2759"/>
<dbReference type="FunFam" id="3.30.830.10:FF:000020">
    <property type="entry name" value="Mitochondrial presequence protease"/>
    <property type="match status" value="1"/>
</dbReference>
<evidence type="ECO:0000256" key="10">
    <source>
        <dbReference type="ARBA" id="ARBA00022946"/>
    </source>
</evidence>
<evidence type="ECO:0000256" key="3">
    <source>
        <dbReference type="ARBA" id="ARBA00007575"/>
    </source>
</evidence>
<dbReference type="FunFam" id="3.30.830.10:FF:000013">
    <property type="entry name" value="Mitochondrial presequence protease"/>
    <property type="match status" value="1"/>
</dbReference>
<evidence type="ECO:0000313" key="15">
    <source>
        <dbReference type="EMBL" id="GFG31463.1"/>
    </source>
</evidence>
<comment type="subunit">
    <text evidence="4">Monomer and homodimer; homodimerization is induced by binding of the substrate.</text>
</comment>
<dbReference type="GO" id="GO:0046872">
    <property type="term" value="F:metal ion binding"/>
    <property type="evidence" value="ECO:0007669"/>
    <property type="project" value="UniProtKB-KW"/>
</dbReference>
<comment type="similarity">
    <text evidence="3">Belongs to the peptidase M16 family. PreP subfamily.</text>
</comment>
<dbReference type="GO" id="GO:0005759">
    <property type="term" value="C:mitochondrial matrix"/>
    <property type="evidence" value="ECO:0007669"/>
    <property type="project" value="UniProtKB-SubCell"/>
</dbReference>
<comment type="subcellular location">
    <subcellularLocation>
        <location evidence="2">Mitochondrion matrix</location>
    </subcellularLocation>
</comment>
<keyword evidence="16" id="KW-1185">Reference proteome</keyword>
<dbReference type="InterPro" id="IPR013578">
    <property type="entry name" value="Peptidase_M16C_assoc"/>
</dbReference>
<evidence type="ECO:0000256" key="13">
    <source>
        <dbReference type="ARBA" id="ARBA00023157"/>
    </source>
</evidence>
<dbReference type="InterPro" id="IPR025714">
    <property type="entry name" value="Methyltranfer_dom"/>
</dbReference>
<keyword evidence="11" id="KW-0482">Metalloprotease</keyword>
<keyword evidence="8" id="KW-0378">Hydrolase</keyword>
<dbReference type="PROSITE" id="PS00143">
    <property type="entry name" value="INSULINASE"/>
    <property type="match status" value="1"/>
</dbReference>
<keyword evidence="7" id="KW-0479">Metal-binding</keyword>
<dbReference type="InterPro" id="IPR011249">
    <property type="entry name" value="Metalloenz_LuxS/M16"/>
</dbReference>
<keyword evidence="13" id="KW-1015">Disulfide bond</keyword>
<dbReference type="Pfam" id="PF00675">
    <property type="entry name" value="Peptidase_M16"/>
    <property type="match status" value="1"/>
</dbReference>
<evidence type="ECO:0000313" key="16">
    <source>
        <dbReference type="Proteomes" id="UP000502823"/>
    </source>
</evidence>
<name>A0A6L2PFZ7_COPFO</name>
<dbReference type="InterPro" id="IPR029063">
    <property type="entry name" value="SAM-dependent_MTases_sf"/>
</dbReference>
<reference evidence="16" key="1">
    <citation type="submission" date="2020-01" db="EMBL/GenBank/DDBJ databases">
        <title>Draft genome sequence of the Termite Coptotermes fromosanus.</title>
        <authorList>
            <person name="Itakura S."/>
            <person name="Yosikawa Y."/>
            <person name="Umezawa K."/>
        </authorList>
    </citation>
    <scope>NUCLEOTIDE SEQUENCE [LARGE SCALE GENOMIC DNA]</scope>
</reference>
<protein>
    <recommendedName>
        <fullName evidence="5">Presequence protease, mitochondrial</fullName>
    </recommendedName>
</protein>
<evidence type="ECO:0000256" key="7">
    <source>
        <dbReference type="ARBA" id="ARBA00022723"/>
    </source>
</evidence>
<evidence type="ECO:0000256" key="1">
    <source>
        <dbReference type="ARBA" id="ARBA00001947"/>
    </source>
</evidence>
<sequence length="1566" mass="176910">MIRLNRLIGLCGGRSIQKTGYLLYRSTGCARNSKLSFSSSIQTDVRTESCKLNAQRLNVPSFKNSRIPEVNEGKELEGFVVQEVSEILEFRMWAYRLLHLATGAQYLHIQRDDTNNVFSVGFRTTPNNSTGVSHILEHMTLCGSLSYPCRDPYFKMLNRSLATFMNAMTGPDYTMFPFATQNIKDYRNLMSVYLDAVFNPQLRESDFWQEGWRLEHENQNDPTSQIIIKGVVFNEMKGALSENQSLFGQKLLNSILPGHTYGFVHGGDPLCIPNLTYDDLKAFHAHHYSPSNSRFYSYGNFPLVEHLKYINDRYLSNFKNTMPGNHRNTTVPSEKRWSTQKYEHTTCRPDHLAADLKKQSTIAISVLCSDIMDIQETFELQVLSQLLVHGPNSAFYKTLVEPNIGGGFSPVTGYESQTKDTFFTVGLQGVNPSDFDRVVHLYDETVTNIVNSGFDEKQIEGVLHGIELNMKHQSADFGLGLLFGLTSLWNHDGDLLKALKVEDQVSLLRHNLSENPRHLQDKVLKYMKVNTHRLMLTMSPDEDFETKQDKAEQEVLNTKLMALSPKDKELLFQQGLKLREEQEKAEDISCLPTLCMNDLKEVIDLTPVTDVDISSIPIQVCVQPTNGMTYFRGIVNIRELNSELKLLVPLFCQVATKMGTQRHSYKEFDQLAELKTGGLSVSNHIAADTMEAFSYEEGILFSSYCLDRNVKDMFALWSELFSEGSYSDARRFETLVRVTAAELVNGVADMGHHYVMSSAASLVNPASYRKELASGLTYVSKMKEIAQMSDLSPVLTQMGQISKAIFNKNHLRCAVNFSPGTESVVLKEMEIFLGSLPGTAGFPVLKTRDPNYYLQKSATQGFHHIHPLPVNFAAKSLSTVYFCHSHFPSLRVLASLITSKFLHPQIREKGGAYGAGLSLSPSGALNFYSYRDPNSAVTFDIFDQAHEWVTHNSFTDRDIEEAKLRVFQTVDSPVPPGSKGMNKFLQGIDDILLQMHRSALMSVTCQDVIEVAEEYLGPKSQSKCGRALLGPKNTVLHLRKTENWKLMTLEGNNGQVMIQSKLSESIRINSGVRKADALACFFFNVAMEELVRDAEFHMIGAECYKPVQMVMLVPPGYADYVSYFSDVLSFLRDYSWVYNFPVTELLVRDVFKQIPKDWSAALFSLNNQQLNSLPKGFVMDDWPPSLVHFCRQCQALKIPIQRVIKDAPQLPDKIRQGLTPKKQHEVMTLATFINAECNKCGITQILDMGAGLGYLGQLLHHWYGYHVLGLEVEAERVSRAARRHANLCPSSAVKYLTFSISAESYLFIENEILNNNGLFGSTTVSVCMTGLHTCGDLTVDAMRLFFQLPSVKLLVIVPCCYHKMSLAKNIAMTEEKFCNFPLSSSLCHLVHSAPFCDAVCFLRRPFLRLASQETATRWQQWSEEDHKWHSLQVMARAVLQLYAHNEHLILKKKCRRGVRKTNRSTFDSFMDDALKRYEFVIGTNETQYDSSAIFCQVTELWHHYKASCHAAEIVTVLQMAVQGVAESFVLADRAAYLQEHGVSTVDIVQVMDDHVSPRCLALVARK</sequence>
<dbReference type="SUPFAM" id="SSF63411">
    <property type="entry name" value="LuxS/MPP-like metallohydrolase"/>
    <property type="match status" value="4"/>
</dbReference>
<evidence type="ECO:0000259" key="14">
    <source>
        <dbReference type="SMART" id="SM01264"/>
    </source>
</evidence>
<dbReference type="Pfam" id="PF05193">
    <property type="entry name" value="Peptidase_M16_C"/>
    <property type="match status" value="1"/>
</dbReference>
<dbReference type="InterPro" id="IPR007863">
    <property type="entry name" value="Peptidase_M16_C"/>
</dbReference>
<dbReference type="SUPFAM" id="SSF53335">
    <property type="entry name" value="S-adenosyl-L-methionine-dependent methyltransferases"/>
    <property type="match status" value="1"/>
</dbReference>
<dbReference type="GO" id="GO:0004222">
    <property type="term" value="F:metalloendopeptidase activity"/>
    <property type="evidence" value="ECO:0007669"/>
    <property type="project" value="InterPro"/>
</dbReference>
<dbReference type="Pfam" id="PF13679">
    <property type="entry name" value="Methyltransf_32"/>
    <property type="match status" value="1"/>
</dbReference>
<dbReference type="Proteomes" id="UP000502823">
    <property type="component" value="Unassembled WGS sequence"/>
</dbReference>
<dbReference type="Pfam" id="PF22516">
    <property type="entry name" value="PreP_C"/>
    <property type="match status" value="1"/>
</dbReference>
<evidence type="ECO:0000256" key="4">
    <source>
        <dbReference type="ARBA" id="ARBA00011853"/>
    </source>
</evidence>
<keyword evidence="10" id="KW-0809">Transit peptide</keyword>
<evidence type="ECO:0000256" key="6">
    <source>
        <dbReference type="ARBA" id="ARBA00022670"/>
    </source>
</evidence>
<dbReference type="PANTHER" id="PTHR43016:SF13">
    <property type="entry name" value="PRESEQUENCE PROTEASE, MITOCHONDRIAL"/>
    <property type="match status" value="1"/>
</dbReference>
<comment type="cofactor">
    <cofactor evidence="1">
        <name>Zn(2+)</name>
        <dbReference type="ChEBI" id="CHEBI:29105"/>
    </cofactor>
</comment>
<evidence type="ECO:0000256" key="11">
    <source>
        <dbReference type="ARBA" id="ARBA00023049"/>
    </source>
</evidence>
<dbReference type="InterPro" id="IPR011765">
    <property type="entry name" value="Pept_M16_N"/>
</dbReference>
<dbReference type="Pfam" id="PF08367">
    <property type="entry name" value="M16C_assoc"/>
    <property type="match status" value="1"/>
</dbReference>
<organism evidence="15 16">
    <name type="scientific">Coptotermes formosanus</name>
    <name type="common">Formosan subterranean termite</name>
    <dbReference type="NCBI Taxonomy" id="36987"/>
    <lineage>
        <taxon>Eukaryota</taxon>
        <taxon>Metazoa</taxon>
        <taxon>Ecdysozoa</taxon>
        <taxon>Arthropoda</taxon>
        <taxon>Hexapoda</taxon>
        <taxon>Insecta</taxon>
        <taxon>Pterygota</taxon>
        <taxon>Neoptera</taxon>
        <taxon>Polyneoptera</taxon>
        <taxon>Dictyoptera</taxon>
        <taxon>Blattodea</taxon>
        <taxon>Blattoidea</taxon>
        <taxon>Termitoidae</taxon>
        <taxon>Rhinotermitidae</taxon>
        <taxon>Coptotermes</taxon>
    </lineage>
</organism>
<dbReference type="InterPro" id="IPR055130">
    <property type="entry name" value="PreP_C"/>
</dbReference>
<dbReference type="InParanoid" id="A0A6L2PFZ7"/>
<dbReference type="PANTHER" id="PTHR43016">
    <property type="entry name" value="PRESEQUENCE PROTEASE"/>
    <property type="match status" value="1"/>
</dbReference>
<gene>
    <name evidence="15" type="ORF">Cfor_11946</name>
</gene>
<dbReference type="EMBL" id="BLKM01004458">
    <property type="protein sequence ID" value="GFG31463.1"/>
    <property type="molecule type" value="Genomic_DNA"/>
</dbReference>
<dbReference type="FunFam" id="3.30.830.10:FF:000011">
    <property type="entry name" value="Presequence protease, mitochondrial"/>
    <property type="match status" value="1"/>
</dbReference>
<proteinExistence type="inferred from homology"/>
<evidence type="ECO:0000256" key="8">
    <source>
        <dbReference type="ARBA" id="ARBA00022801"/>
    </source>
</evidence>
<dbReference type="FunCoup" id="A0A6L2PFZ7">
    <property type="interactions" value="1559"/>
</dbReference>
<evidence type="ECO:0000256" key="12">
    <source>
        <dbReference type="ARBA" id="ARBA00023128"/>
    </source>
</evidence>
<accession>A0A6L2PFZ7</accession>
<keyword evidence="9" id="KW-0862">Zinc</keyword>
<evidence type="ECO:0000256" key="9">
    <source>
        <dbReference type="ARBA" id="ARBA00022833"/>
    </source>
</evidence>
<comment type="caution">
    <text evidence="15">The sequence shown here is derived from an EMBL/GenBank/DDBJ whole genome shotgun (WGS) entry which is preliminary data.</text>
</comment>
<keyword evidence="6" id="KW-0645">Protease</keyword>
<dbReference type="InterPro" id="IPR001431">
    <property type="entry name" value="Pept_M16_Zn_BS"/>
</dbReference>
<evidence type="ECO:0000256" key="5">
    <source>
        <dbReference type="ARBA" id="ARBA00020167"/>
    </source>
</evidence>
<feature type="domain" description="Peptidase M16C associated" evidence="14">
    <location>
        <begin position="538"/>
        <end position="785"/>
    </location>
</feature>
<dbReference type="Gene3D" id="3.30.830.10">
    <property type="entry name" value="Metalloenzyme, LuxS/M16 peptidase-like"/>
    <property type="match status" value="4"/>
</dbReference>
<evidence type="ECO:0000256" key="2">
    <source>
        <dbReference type="ARBA" id="ARBA00004305"/>
    </source>
</evidence>
<dbReference type="GO" id="GO:0016485">
    <property type="term" value="P:protein processing"/>
    <property type="evidence" value="ECO:0007669"/>
    <property type="project" value="TreeGrafter"/>
</dbReference>
<keyword evidence="12" id="KW-0496">Mitochondrion</keyword>